<keyword evidence="2" id="KW-0378">Hydrolase</keyword>
<keyword evidence="2" id="KW-0540">Nuclease</keyword>
<dbReference type="CDD" id="cd06260">
    <property type="entry name" value="DUF820-like"/>
    <property type="match status" value="1"/>
</dbReference>
<name>A0A450VQY5_9GAMM</name>
<dbReference type="SUPFAM" id="SSF52980">
    <property type="entry name" value="Restriction endonuclease-like"/>
    <property type="match status" value="1"/>
</dbReference>
<dbReference type="InterPro" id="IPR012296">
    <property type="entry name" value="Nuclease_put_TT1808"/>
</dbReference>
<protein>
    <submittedName>
        <fullName evidence="2">Endonuclease, Uma2 family (Restriction endonuclease fold)</fullName>
    </submittedName>
</protein>
<accession>A0A450VQY5</accession>
<dbReference type="GO" id="GO:0004519">
    <property type="term" value="F:endonuclease activity"/>
    <property type="evidence" value="ECO:0007669"/>
    <property type="project" value="UniProtKB-KW"/>
</dbReference>
<dbReference type="PANTHER" id="PTHR36558:SF1">
    <property type="entry name" value="RESTRICTION ENDONUCLEASE DOMAIN-CONTAINING PROTEIN-RELATED"/>
    <property type="match status" value="1"/>
</dbReference>
<reference evidence="2" key="1">
    <citation type="submission" date="2019-02" db="EMBL/GenBank/DDBJ databases">
        <authorList>
            <person name="Gruber-Vodicka R. H."/>
            <person name="Seah K. B. B."/>
        </authorList>
    </citation>
    <scope>NUCLEOTIDE SEQUENCE</scope>
    <source>
        <strain evidence="2">BECK_S312</strain>
    </source>
</reference>
<dbReference type="Gene3D" id="3.90.1570.10">
    <property type="entry name" value="tt1808, chain A"/>
    <property type="match status" value="1"/>
</dbReference>
<evidence type="ECO:0000313" key="2">
    <source>
        <dbReference type="EMBL" id="VFK07200.1"/>
    </source>
</evidence>
<organism evidence="2">
    <name type="scientific">Candidatus Kentrum sp. LPFa</name>
    <dbReference type="NCBI Taxonomy" id="2126335"/>
    <lineage>
        <taxon>Bacteria</taxon>
        <taxon>Pseudomonadati</taxon>
        <taxon>Pseudomonadota</taxon>
        <taxon>Gammaproteobacteria</taxon>
        <taxon>Candidatus Kentrum</taxon>
    </lineage>
</organism>
<dbReference type="AlphaFoldDB" id="A0A450VQY5"/>
<feature type="domain" description="Putative restriction endonuclease" evidence="1">
    <location>
        <begin position="55"/>
        <end position="209"/>
    </location>
</feature>
<dbReference type="PANTHER" id="PTHR36558">
    <property type="entry name" value="GLR1098 PROTEIN"/>
    <property type="match status" value="1"/>
</dbReference>
<sequence length="230" mass="26280">MVIHSSLRGRENAKTGIFEDAVSSKRRPWRSIGQTTLHGVSTMAKAKPVIYISPEEYIEGEKLSEIRHEYIDGDVFAMVGASERHNRIALNLAFLLRSVARSGPCGVFISDVKVRIRRGERFYYPDVMLVCDGDDSDAYYKDNPCLIAEVLSKSTKAIDRREKWLAYREIPSLRYYLLVDSRRTEITWFRRAESGWEVGALAPGESLSVECPGYRAELGFTEIYQDIVWL</sequence>
<dbReference type="Pfam" id="PF05685">
    <property type="entry name" value="Uma2"/>
    <property type="match status" value="1"/>
</dbReference>
<proteinExistence type="predicted"/>
<dbReference type="InterPro" id="IPR008538">
    <property type="entry name" value="Uma2"/>
</dbReference>
<dbReference type="EMBL" id="CAADFM010000008">
    <property type="protein sequence ID" value="VFK07200.1"/>
    <property type="molecule type" value="Genomic_DNA"/>
</dbReference>
<evidence type="ECO:0000259" key="1">
    <source>
        <dbReference type="Pfam" id="PF05685"/>
    </source>
</evidence>
<dbReference type="InterPro" id="IPR011335">
    <property type="entry name" value="Restrct_endonuc-II-like"/>
</dbReference>
<gene>
    <name evidence="2" type="ORF">BECKLPF1236A_GA0070988_100081</name>
</gene>
<keyword evidence="2" id="KW-0255">Endonuclease</keyword>